<name>A0ABQ7NUP8_BRACM</name>
<dbReference type="InterPro" id="IPR002130">
    <property type="entry name" value="Cyclophilin-type_PPIase_dom"/>
</dbReference>
<dbReference type="Proteomes" id="UP000823674">
    <property type="component" value="Chromosome A01"/>
</dbReference>
<dbReference type="Gene3D" id="1.10.10.60">
    <property type="entry name" value="Homeodomain-like"/>
    <property type="match status" value="1"/>
</dbReference>
<feature type="compositionally biased region" description="Acidic residues" evidence="1">
    <location>
        <begin position="452"/>
        <end position="461"/>
    </location>
</feature>
<evidence type="ECO:0000259" key="2">
    <source>
        <dbReference type="Pfam" id="PF00160"/>
    </source>
</evidence>
<proteinExistence type="predicted"/>
<dbReference type="InterPro" id="IPR029000">
    <property type="entry name" value="Cyclophilin-like_dom_sf"/>
</dbReference>
<gene>
    <name evidence="5" type="primary">A01p021900.1_BraROA</name>
    <name evidence="4" type="synonym">A01g503320.1_BraROA</name>
    <name evidence="4" type="ORF">IGI04_001833</name>
    <name evidence="5" type="ORF">IGI04_001863</name>
</gene>
<dbReference type="Pfam" id="PF00160">
    <property type="entry name" value="Pro_isomerase"/>
    <property type="match status" value="1"/>
</dbReference>
<evidence type="ECO:0000259" key="3">
    <source>
        <dbReference type="Pfam" id="PF13837"/>
    </source>
</evidence>
<feature type="region of interest" description="Disordered" evidence="1">
    <location>
        <begin position="579"/>
        <end position="651"/>
    </location>
</feature>
<dbReference type="SUPFAM" id="SSF50891">
    <property type="entry name" value="Cyclophilin-like"/>
    <property type="match status" value="1"/>
</dbReference>
<dbReference type="Gene3D" id="2.40.100.10">
    <property type="entry name" value="Cyclophilin-like"/>
    <property type="match status" value="1"/>
</dbReference>
<keyword evidence="6" id="KW-1185">Reference proteome</keyword>
<dbReference type="SMART" id="SM00595">
    <property type="entry name" value="MADF"/>
    <property type="match status" value="1"/>
</dbReference>
<evidence type="ECO:0000256" key="1">
    <source>
        <dbReference type="SAM" id="MobiDB-lite"/>
    </source>
</evidence>
<feature type="region of interest" description="Disordered" evidence="1">
    <location>
        <begin position="452"/>
        <end position="501"/>
    </location>
</feature>
<organism evidence="5 6">
    <name type="scientific">Brassica rapa subsp. trilocularis</name>
    <dbReference type="NCBI Taxonomy" id="1813537"/>
    <lineage>
        <taxon>Eukaryota</taxon>
        <taxon>Viridiplantae</taxon>
        <taxon>Streptophyta</taxon>
        <taxon>Embryophyta</taxon>
        <taxon>Tracheophyta</taxon>
        <taxon>Spermatophyta</taxon>
        <taxon>Magnoliopsida</taxon>
        <taxon>eudicotyledons</taxon>
        <taxon>Gunneridae</taxon>
        <taxon>Pentapetalae</taxon>
        <taxon>rosids</taxon>
        <taxon>malvids</taxon>
        <taxon>Brassicales</taxon>
        <taxon>Brassicaceae</taxon>
        <taxon>Brassiceae</taxon>
        <taxon>Brassica</taxon>
    </lineage>
</organism>
<dbReference type="EMBL" id="JADBGQ010000001">
    <property type="protein sequence ID" value="KAG5414266.1"/>
    <property type="molecule type" value="Genomic_DNA"/>
</dbReference>
<dbReference type="PANTHER" id="PTHR46873:SF1">
    <property type="entry name" value="EXPRESSED PROTEIN"/>
    <property type="match status" value="1"/>
</dbReference>
<dbReference type="PROSITE" id="PS51257">
    <property type="entry name" value="PROKAR_LIPOPROTEIN"/>
    <property type="match status" value="1"/>
</dbReference>
<reference evidence="5 6" key="1">
    <citation type="submission" date="2021-03" db="EMBL/GenBank/DDBJ databases">
        <authorList>
            <person name="King G.J."/>
            <person name="Bancroft I."/>
            <person name="Baten A."/>
            <person name="Bloomfield J."/>
            <person name="Borpatragohain P."/>
            <person name="He Z."/>
            <person name="Irish N."/>
            <person name="Irwin J."/>
            <person name="Liu K."/>
            <person name="Mauleon R.P."/>
            <person name="Moore J."/>
            <person name="Morris R."/>
            <person name="Ostergaard L."/>
            <person name="Wang B."/>
            <person name="Wells R."/>
        </authorList>
    </citation>
    <scope>NUCLEOTIDE SEQUENCE [LARGE SCALE GENOMIC DNA]</scope>
    <source>
        <strain evidence="5">R-o-18</strain>
        <tissue evidence="5">Leaf</tissue>
    </source>
</reference>
<dbReference type="Pfam" id="PF13837">
    <property type="entry name" value="Myb_DNA-bind_4"/>
    <property type="match status" value="1"/>
</dbReference>
<protein>
    <recommendedName>
        <fullName evidence="7">Peptidylprolyl isomerase</fullName>
    </recommendedName>
</protein>
<feature type="compositionally biased region" description="Polar residues" evidence="1">
    <location>
        <begin position="623"/>
        <end position="638"/>
    </location>
</feature>
<evidence type="ECO:0000313" key="5">
    <source>
        <dbReference type="EMBL" id="KAG5414296.1"/>
    </source>
</evidence>
<evidence type="ECO:0000313" key="6">
    <source>
        <dbReference type="Proteomes" id="UP000823674"/>
    </source>
</evidence>
<evidence type="ECO:0000313" key="4">
    <source>
        <dbReference type="EMBL" id="KAG5414266.1"/>
    </source>
</evidence>
<dbReference type="PANTHER" id="PTHR46873">
    <property type="entry name" value="EXPRESSED PROTEIN"/>
    <property type="match status" value="1"/>
</dbReference>
<accession>A0ABQ7NUP8</accession>
<feature type="domain" description="PPIase cyclophilin-type" evidence="2">
    <location>
        <begin position="165"/>
        <end position="317"/>
    </location>
</feature>
<feature type="domain" description="Myb/SANT-like DNA-binding" evidence="3">
    <location>
        <begin position="345"/>
        <end position="437"/>
    </location>
</feature>
<sequence>MPRRLNDSVRGRFTSTALLFIGLISCLTVYAVFFNILRPRPQDHTLDSAVRFTDSRDHARVDGGGCCRGVANLELWGPAVKWGTDFKFESPGECCKACKAMCSGNDGPCLCDTWVFCGNKEACGPKFGECWLKKQKDVLVPDRQEGGQKFMWTSGLIFGQGQGIVGFETDHGVLHVKLHPECAPHSVYYILSLLTQRHCAGCQFHRAENRGSYWDSEGYHINNAPYGPPYAMIQGILQPEGNIFTPVPTEHCPTITRGSVAWVGSGPEFFISLANHHEWKQSYTVFGSVLPEDMDVAERIAGLPTIADVWNSVNVSVLEKPVSLTVRRMKSGQEQAEPGSRVPPPCWNDEETAALVNAYKDKWFALRRGNLRAADWDDVAAAVSSLHTLGGPAKSAIQCRHKIEKLRKRYRGEKQRSLNRPGKFSSSWDLFPILDAMEFAPVTPTAVEPYDPDLDNDDESNGLDGFRVRSKRSGKFDSPRDGFGVRSRSKSQMKMYGGFDSDHDSGGGFGLKRRYNGNPKVSGDFDADSDEEIVLVPKATRLKGSHGKPSSGEFGGGFPLKSFGDRSFASHGFKAKNFSKPEANFSPEMDYDDEFDEGFNPRIQHSRSSSRANGYGRKDGSYPRSNNTGVSNGYGSSSRFKHEQMNAADVESDPIDEVVSSVKMLTEMFVRVENSKMEMMREMEKTRMEMELKHCQMMLESQQQIIGAFAEALSEKKSTNARRPGS</sequence>
<dbReference type="EMBL" id="JADBGQ010000001">
    <property type="protein sequence ID" value="KAG5414296.1"/>
    <property type="molecule type" value="Genomic_DNA"/>
</dbReference>
<evidence type="ECO:0008006" key="7">
    <source>
        <dbReference type="Google" id="ProtNLM"/>
    </source>
</evidence>
<dbReference type="InterPro" id="IPR044822">
    <property type="entry name" value="Myb_DNA-bind_4"/>
</dbReference>
<comment type="caution">
    <text evidence="5">The sequence shown here is derived from an EMBL/GenBank/DDBJ whole genome shotgun (WGS) entry which is preliminary data.</text>
</comment>